<reference evidence="13" key="1">
    <citation type="submission" date="2025-08" db="UniProtKB">
        <authorList>
            <consortium name="RefSeq"/>
        </authorList>
    </citation>
    <scope>IDENTIFICATION</scope>
    <source>
        <tissue evidence="13">Entire body</tissue>
    </source>
</reference>
<keyword evidence="4" id="KW-0762">Sugar transport</keyword>
<keyword evidence="7 10" id="KW-0472">Membrane</keyword>
<dbReference type="CDD" id="cd17358">
    <property type="entry name" value="MFS_GLUT6_8_Class3_like"/>
    <property type="match status" value="1"/>
</dbReference>
<feature type="transmembrane region" description="Helical" evidence="10">
    <location>
        <begin position="108"/>
        <end position="129"/>
    </location>
</feature>
<feature type="transmembrane region" description="Helical" evidence="10">
    <location>
        <begin position="414"/>
        <end position="432"/>
    </location>
</feature>
<evidence type="ECO:0000256" key="7">
    <source>
        <dbReference type="ARBA" id="ARBA00023136"/>
    </source>
</evidence>
<dbReference type="InterPro" id="IPR020846">
    <property type="entry name" value="MFS_dom"/>
</dbReference>
<evidence type="ECO:0000313" key="12">
    <source>
        <dbReference type="Proteomes" id="UP000192223"/>
    </source>
</evidence>
<keyword evidence="5 10" id="KW-0812">Transmembrane</keyword>
<keyword evidence="2 9" id="KW-0813">Transport</keyword>
<organism evidence="12 13">
    <name type="scientific">Agrilus planipennis</name>
    <name type="common">Emerald ash borer</name>
    <name type="synonym">Agrilus marcopoli</name>
    <dbReference type="NCBI Taxonomy" id="224129"/>
    <lineage>
        <taxon>Eukaryota</taxon>
        <taxon>Metazoa</taxon>
        <taxon>Ecdysozoa</taxon>
        <taxon>Arthropoda</taxon>
        <taxon>Hexapoda</taxon>
        <taxon>Insecta</taxon>
        <taxon>Pterygota</taxon>
        <taxon>Neoptera</taxon>
        <taxon>Endopterygota</taxon>
        <taxon>Coleoptera</taxon>
        <taxon>Polyphaga</taxon>
        <taxon>Elateriformia</taxon>
        <taxon>Buprestoidea</taxon>
        <taxon>Buprestidae</taxon>
        <taxon>Agrilinae</taxon>
        <taxon>Agrilus</taxon>
    </lineage>
</organism>
<feature type="transmembrane region" description="Helical" evidence="10">
    <location>
        <begin position="250"/>
        <end position="278"/>
    </location>
</feature>
<proteinExistence type="inferred from homology"/>
<dbReference type="GO" id="GO:0005886">
    <property type="term" value="C:plasma membrane"/>
    <property type="evidence" value="ECO:0007669"/>
    <property type="project" value="UniProtKB-SubCell"/>
</dbReference>
<dbReference type="InterPro" id="IPR003663">
    <property type="entry name" value="Sugar/inositol_transpt"/>
</dbReference>
<gene>
    <name evidence="13" type="primary">LOC108740055</name>
</gene>
<evidence type="ECO:0000256" key="1">
    <source>
        <dbReference type="ARBA" id="ARBA00004651"/>
    </source>
</evidence>
<feature type="transmembrane region" description="Helical" evidence="10">
    <location>
        <begin position="315"/>
        <end position="337"/>
    </location>
</feature>
<dbReference type="AlphaFoldDB" id="A0A1W4X0W5"/>
<feature type="transmembrane region" description="Helical" evidence="10">
    <location>
        <begin position="284"/>
        <end position="308"/>
    </location>
</feature>
<dbReference type="PROSITE" id="PS00217">
    <property type="entry name" value="SUGAR_TRANSPORT_2"/>
    <property type="match status" value="1"/>
</dbReference>
<dbReference type="OrthoDB" id="6612291at2759"/>
<evidence type="ECO:0000259" key="11">
    <source>
        <dbReference type="PROSITE" id="PS50850"/>
    </source>
</evidence>
<dbReference type="GeneID" id="108740055"/>
<evidence type="ECO:0000256" key="6">
    <source>
        <dbReference type="ARBA" id="ARBA00022989"/>
    </source>
</evidence>
<feature type="transmembrane region" description="Helical" evidence="10">
    <location>
        <begin position="82"/>
        <end position="102"/>
    </location>
</feature>
<evidence type="ECO:0000256" key="4">
    <source>
        <dbReference type="ARBA" id="ARBA00022597"/>
    </source>
</evidence>
<dbReference type="STRING" id="224129.A0A1W4X0W5"/>
<protein>
    <submittedName>
        <fullName evidence="13">Facilitated trehalose transporter Tret1-2 homolog</fullName>
    </submittedName>
</protein>
<dbReference type="KEGG" id="apln:108740055"/>
<feature type="transmembrane region" description="Helical" evidence="10">
    <location>
        <begin position="55"/>
        <end position="75"/>
    </location>
</feature>
<evidence type="ECO:0000313" key="13">
    <source>
        <dbReference type="RefSeq" id="XP_018329739.1"/>
    </source>
</evidence>
<keyword evidence="6 10" id="KW-1133">Transmembrane helix</keyword>
<evidence type="ECO:0000256" key="5">
    <source>
        <dbReference type="ARBA" id="ARBA00022692"/>
    </source>
</evidence>
<dbReference type="Gene3D" id="1.20.1250.20">
    <property type="entry name" value="MFS general substrate transporter like domains"/>
    <property type="match status" value="1"/>
</dbReference>
<sequence length="451" mass="49575">MQKLPLKRKIKQFVATVCIGGISLGISLAWTSPVLPQLEQPNSSPIKITIEESSWIGATLAFGALVTAIPAGYLADCFGRKTCVLLLVIPVIIFTILVTLATNVYYIYVARIFSGMATGGVSVVAPMYIGEISDIQLRGVLGTFFEMLIYVGILITAVLGAYIPYKSLTISLGCISLALGVGFLFFPESPTYLLLKKNRGKAEKSLKFYRGNDADVSRELDSIQEEIEQMQAKEKTKLCDVITSKSSLRALIACVGLTVFQQLCAVDALTFYCVAVFQATAVSLDAYTCAIIVTVTQSFSSLFVVFVIEKLNRKTFLYISAGGTGVTLAAMGLYFNLKDFGYVLNWLPLGSMILFYVFFALGMGPIPWLVNSELFSSEIKGVANGITIASNWLMLFVVTKLFPLLMEFNPFCTFYVFAIFMILCLVFIKFCVPETKGKSLQQIQEELRTES</sequence>
<dbReference type="RefSeq" id="XP_018329739.1">
    <property type="nucleotide sequence ID" value="XM_018474237.1"/>
</dbReference>
<feature type="transmembrane region" description="Helical" evidence="10">
    <location>
        <begin position="12"/>
        <end position="35"/>
    </location>
</feature>
<dbReference type="SUPFAM" id="SSF103473">
    <property type="entry name" value="MFS general substrate transporter"/>
    <property type="match status" value="1"/>
</dbReference>
<dbReference type="Pfam" id="PF00083">
    <property type="entry name" value="Sugar_tr"/>
    <property type="match status" value="1"/>
</dbReference>
<feature type="transmembrane region" description="Helical" evidence="10">
    <location>
        <begin position="169"/>
        <end position="195"/>
    </location>
</feature>
<dbReference type="PANTHER" id="PTHR48021">
    <property type="match status" value="1"/>
</dbReference>
<keyword evidence="8" id="KW-0325">Glycoprotein</keyword>
<name>A0A1W4X0W5_AGRPL</name>
<dbReference type="FunFam" id="1.20.1250.20:FF:000218">
    <property type="entry name" value="facilitated trehalose transporter Tret1"/>
    <property type="match status" value="1"/>
</dbReference>
<dbReference type="InterPro" id="IPR044775">
    <property type="entry name" value="MFS_ERD6/Tret1-like"/>
</dbReference>
<keyword evidence="12" id="KW-1185">Reference proteome</keyword>
<dbReference type="InterPro" id="IPR005829">
    <property type="entry name" value="Sugar_transporter_CS"/>
</dbReference>
<evidence type="ECO:0000256" key="9">
    <source>
        <dbReference type="RuleBase" id="RU003346"/>
    </source>
</evidence>
<dbReference type="Proteomes" id="UP000192223">
    <property type="component" value="Unplaced"/>
</dbReference>
<evidence type="ECO:0000256" key="10">
    <source>
        <dbReference type="SAM" id="Phobius"/>
    </source>
</evidence>
<keyword evidence="3" id="KW-1003">Cell membrane</keyword>
<dbReference type="InterPro" id="IPR036259">
    <property type="entry name" value="MFS_trans_sf"/>
</dbReference>
<feature type="transmembrane region" description="Helical" evidence="10">
    <location>
        <begin position="349"/>
        <end position="370"/>
    </location>
</feature>
<evidence type="ECO:0000256" key="8">
    <source>
        <dbReference type="ARBA" id="ARBA00023180"/>
    </source>
</evidence>
<comment type="subcellular location">
    <subcellularLocation>
        <location evidence="1">Cell membrane</location>
        <topology evidence="1">Multi-pass membrane protein</topology>
    </subcellularLocation>
</comment>
<dbReference type="PRINTS" id="PR00171">
    <property type="entry name" value="SUGRTRNSPORT"/>
</dbReference>
<feature type="transmembrane region" description="Helical" evidence="10">
    <location>
        <begin position="382"/>
        <end position="402"/>
    </location>
</feature>
<dbReference type="PROSITE" id="PS50850">
    <property type="entry name" value="MFS"/>
    <property type="match status" value="1"/>
</dbReference>
<evidence type="ECO:0000256" key="3">
    <source>
        <dbReference type="ARBA" id="ARBA00022475"/>
    </source>
</evidence>
<dbReference type="InterPro" id="IPR050549">
    <property type="entry name" value="MFS_Trehalose_Transporter"/>
</dbReference>
<evidence type="ECO:0000256" key="2">
    <source>
        <dbReference type="ARBA" id="ARBA00022448"/>
    </source>
</evidence>
<feature type="transmembrane region" description="Helical" evidence="10">
    <location>
        <begin position="141"/>
        <end position="163"/>
    </location>
</feature>
<dbReference type="NCBIfam" id="TIGR00879">
    <property type="entry name" value="SP"/>
    <property type="match status" value="1"/>
</dbReference>
<feature type="domain" description="Major facilitator superfamily (MFS) profile" evidence="11">
    <location>
        <begin position="13"/>
        <end position="436"/>
    </location>
</feature>
<dbReference type="PANTHER" id="PTHR48021:SF86">
    <property type="entry name" value="FACILITATED TREHALOSE TRANSPORTER TRET1-1-LIKE PROTEIN"/>
    <property type="match status" value="1"/>
</dbReference>
<accession>A0A1W4X0W5</accession>
<dbReference type="InParanoid" id="A0A1W4X0W5"/>
<dbReference type="InterPro" id="IPR005828">
    <property type="entry name" value="MFS_sugar_transport-like"/>
</dbReference>
<comment type="similarity">
    <text evidence="9">Belongs to the major facilitator superfamily. Sugar transporter (TC 2.A.1.1) family.</text>
</comment>
<dbReference type="GO" id="GO:0051119">
    <property type="term" value="F:sugar transmembrane transporter activity"/>
    <property type="evidence" value="ECO:0007669"/>
    <property type="project" value="InterPro"/>
</dbReference>